<proteinExistence type="predicted"/>
<evidence type="ECO:0000256" key="1">
    <source>
        <dbReference type="SAM" id="SignalP"/>
    </source>
</evidence>
<accession>A0ABS4UIZ3</accession>
<dbReference type="Pfam" id="PF11308">
    <property type="entry name" value="Glyco_hydro_129"/>
    <property type="match status" value="1"/>
</dbReference>
<feature type="chain" id="PRO_5047526789" description="Glycosyl hydrolase family 101" evidence="1">
    <location>
        <begin position="24"/>
        <end position="650"/>
    </location>
</feature>
<reference evidence="2 3" key="1">
    <citation type="submission" date="2021-03" db="EMBL/GenBank/DDBJ databases">
        <title>Sequencing the genomes of 1000 actinobacteria strains.</title>
        <authorList>
            <person name="Klenk H.-P."/>
        </authorList>
    </citation>
    <scope>NUCLEOTIDE SEQUENCE [LARGE SCALE GENOMIC DNA]</scope>
    <source>
        <strain evidence="2 3">DSM 18824</strain>
    </source>
</reference>
<feature type="signal peptide" evidence="1">
    <location>
        <begin position="1"/>
        <end position="23"/>
    </location>
</feature>
<dbReference type="EMBL" id="JAGINT010000001">
    <property type="protein sequence ID" value="MBP2351612.1"/>
    <property type="molecule type" value="Genomic_DNA"/>
</dbReference>
<dbReference type="RefSeq" id="WP_209694495.1">
    <property type="nucleotide sequence ID" value="NZ_BAAAVU010000035.1"/>
</dbReference>
<gene>
    <name evidence="2" type="ORF">JOF29_002695</name>
</gene>
<dbReference type="InterPro" id="IPR021459">
    <property type="entry name" value="GH101-related"/>
</dbReference>
<protein>
    <recommendedName>
        <fullName evidence="4">Glycosyl hydrolase family 101</fullName>
    </recommendedName>
</protein>
<evidence type="ECO:0000313" key="3">
    <source>
        <dbReference type="Proteomes" id="UP000755585"/>
    </source>
</evidence>
<dbReference type="Proteomes" id="UP000755585">
    <property type="component" value="Unassembled WGS sequence"/>
</dbReference>
<organism evidence="2 3">
    <name type="scientific">Kribbella aluminosa</name>
    <dbReference type="NCBI Taxonomy" id="416017"/>
    <lineage>
        <taxon>Bacteria</taxon>
        <taxon>Bacillati</taxon>
        <taxon>Actinomycetota</taxon>
        <taxon>Actinomycetes</taxon>
        <taxon>Propionibacteriales</taxon>
        <taxon>Kribbellaceae</taxon>
        <taxon>Kribbella</taxon>
    </lineage>
</organism>
<keyword evidence="1" id="KW-0732">Signal</keyword>
<evidence type="ECO:0000313" key="2">
    <source>
        <dbReference type="EMBL" id="MBP2351612.1"/>
    </source>
</evidence>
<comment type="caution">
    <text evidence="2">The sequence shown here is derived from an EMBL/GenBank/DDBJ whole genome shotgun (WGS) entry which is preliminary data.</text>
</comment>
<evidence type="ECO:0008006" key="4">
    <source>
        <dbReference type="Google" id="ProtNLM"/>
    </source>
</evidence>
<sequence>MKPSRISALVVTSLLVASLTGPAAGAGPAPKGSDAVSLQIAGGRVSVATSTLAIAAITSQGTPLTVSGPAVEDLGPAEDVQQGGNRASWTLPAKHLAVEAVSRAGRLEIVIRSNVDQSLSWPVTGTDPAVRTLQIPRGEGLSVPVGDPLWNSTGVWGSGGAGLDGVDMPLVGDLNLPFWGYSTGRGGVSYLSPTDIDTSLWFASRNGRLQTTAVHDFSARQETRDFMVAFALTGGSPIAAAKDYRQWLIQHHQLRTLQEKAQTSPEINKLRGAFHAYLWGGGRTAAAIDKLKAAGVSRMLLSWDADAHPMPADAIQAAKRDGYLAGPYDTWDNAQPPESADAPTSAWPSPVWDQACVRNADGTVVSGFGGRGCYLSSQALAQAEPNHHYLADRIAAMTADHPNAYFMDVDAAGEFFTDYSAAHPMNEKQDRENRLERMGWLSERYHLVLGSEKAGGWSNSVVAFSHGSASVNMNSYWPFTHTPEWGSWSPAERPAFFFKPATMPDALRTAMWDPKYRAPLYSAVLHDSIVNLDRWELSYYKVNGVQQDRALLAMVSANPLNFVLDAGVITQRGAEIARLQRAFQPLHEATFNLPVTGFRYLGQGTDVQQSTFGAGAATVTANFGAQAFHGLPGKCARITISGQPTRQFCP</sequence>
<keyword evidence="3" id="KW-1185">Reference proteome</keyword>
<name>A0ABS4UIZ3_9ACTN</name>